<gene>
    <name evidence="1" type="ORF">QNO04_09530</name>
</gene>
<comment type="caution">
    <text evidence="1">The sequence shown here is derived from an EMBL/GenBank/DDBJ whole genome shotgun (WGS) entry which is preliminary data.</text>
</comment>
<dbReference type="Proteomes" id="UP001249760">
    <property type="component" value="Unassembled WGS sequence"/>
</dbReference>
<sequence>MTTHRILPHDPYIEAVTEALTGAGLRLEQVDVRDSETQGTHCYLDAVLTLTPEASGIDQDTWPHGLILIWEWHTGHEAPWEPERGPVWKFAELQDHGSNAYPTDLPVLGYASPEAVVEATRKVLAGEIRPYPYIPTVHEQGWTGGVIGSSWEKADELEAACAAWDTDE</sequence>
<evidence type="ECO:0000313" key="1">
    <source>
        <dbReference type="EMBL" id="MDT6983702.1"/>
    </source>
</evidence>
<proteinExistence type="predicted"/>
<organism evidence="1 2">
    <name type="scientific">Streptomyces lusitanus</name>
    <dbReference type="NCBI Taxonomy" id="68232"/>
    <lineage>
        <taxon>Bacteria</taxon>
        <taxon>Bacillati</taxon>
        <taxon>Actinomycetota</taxon>
        <taxon>Actinomycetes</taxon>
        <taxon>Kitasatosporales</taxon>
        <taxon>Streptomycetaceae</taxon>
        <taxon>Streptomyces</taxon>
    </lineage>
</organism>
<dbReference type="EMBL" id="JASKMA010000006">
    <property type="protein sequence ID" value="MDT6983702.1"/>
    <property type="molecule type" value="Genomic_DNA"/>
</dbReference>
<keyword evidence="2" id="KW-1185">Reference proteome</keyword>
<evidence type="ECO:0000313" key="2">
    <source>
        <dbReference type="Proteomes" id="UP001249760"/>
    </source>
</evidence>
<name>A0ABU3JP26_9ACTN</name>
<accession>A0ABU3JP26</accession>
<reference evidence="1 2" key="1">
    <citation type="submission" date="2023-05" db="EMBL/GenBank/DDBJ databases">
        <title>Streptomyces fuscus sp. nov., a brown-black pigment producing actinomyces isolated from dry sand of Sea duck farm.</title>
        <authorList>
            <person name="Xie J."/>
            <person name="Shen N."/>
        </authorList>
    </citation>
    <scope>NUCLEOTIDE SEQUENCE [LARGE SCALE GENOMIC DNA]</scope>
    <source>
        <strain evidence="1 2">CGMCC 4.1745</strain>
    </source>
</reference>
<protein>
    <submittedName>
        <fullName evidence="1">Uncharacterized protein</fullName>
    </submittedName>
</protein>
<dbReference type="RefSeq" id="WP_394305976.1">
    <property type="nucleotide sequence ID" value="NZ_JASKMA010000006.1"/>
</dbReference>